<dbReference type="PROSITE" id="PS51186">
    <property type="entry name" value="GNAT"/>
    <property type="match status" value="1"/>
</dbReference>
<dbReference type="HOGENOM" id="CLU_824779_0_0_1"/>
<dbReference type="PaxDb" id="3055-EDO99693"/>
<dbReference type="eggNOG" id="ENOG502SCKT">
    <property type="taxonomic scope" value="Eukaryota"/>
</dbReference>
<evidence type="ECO:0000313" key="3">
    <source>
        <dbReference type="Proteomes" id="UP000006906"/>
    </source>
</evidence>
<evidence type="ECO:0000313" key="2">
    <source>
        <dbReference type="EMBL" id="PNW82215.1"/>
    </source>
</evidence>
<dbReference type="PANTHER" id="PTHR42791:SF1">
    <property type="entry name" value="N-ACETYLTRANSFERASE DOMAIN-CONTAINING PROTEIN"/>
    <property type="match status" value="1"/>
</dbReference>
<dbReference type="InterPro" id="IPR016181">
    <property type="entry name" value="Acyl_CoA_acyltransferase"/>
</dbReference>
<sequence length="337" mass="34766">MVASSSAEEQPRVVSLSSANRQQLSRAAVCFGASMVEDPILMWATDGKNPAGSVGFYTKMAEVFFNAMADRSWCWALQAPANAKALPGELDAHTPQSVCLACEVPRAYPSDWQLLCAGMVGLGLRSPSWRCVRMFLHLTPEFQKRHKAFHTEHGPFVYIAAFGTRPKLWRRGRGSQLMSAVLKMADQKNMHCYLEASSDDSRRFYARHGFALKEELCVLPLTASDAAGAPLLYIMVRPPQGAGAGGAGGGGGGAGALAAGVGGKGAAAAGAAVGPVAAPAKAAEVVVTAAGGIAATVAVPEAAAAAAASTEPQKQTAAAAAEAGQAGERARQGDEQV</sequence>
<dbReference type="Gramene" id="PNW82215">
    <property type="protein sequence ID" value="PNW82215"/>
    <property type="gene ID" value="CHLRE_06g278108v5"/>
</dbReference>
<dbReference type="Gene3D" id="3.40.630.30">
    <property type="match status" value="1"/>
</dbReference>
<dbReference type="GeneID" id="5723665"/>
<accession>A8J971</accession>
<dbReference type="CDD" id="cd04301">
    <property type="entry name" value="NAT_SF"/>
    <property type="match status" value="1"/>
</dbReference>
<proteinExistence type="predicted"/>
<feature type="compositionally biased region" description="Basic and acidic residues" evidence="1">
    <location>
        <begin position="328"/>
        <end position="337"/>
    </location>
</feature>
<dbReference type="Proteomes" id="UP000006906">
    <property type="component" value="Chromosome 6"/>
</dbReference>
<dbReference type="GO" id="GO:0016747">
    <property type="term" value="F:acyltransferase activity, transferring groups other than amino-acyl groups"/>
    <property type="evidence" value="ECO:0007669"/>
    <property type="project" value="InterPro"/>
</dbReference>
<keyword evidence="3" id="KW-1185">Reference proteome</keyword>
<dbReference type="RefSeq" id="XP_001698108.1">
    <property type="nucleotide sequence ID" value="XM_001698056.2"/>
</dbReference>
<dbReference type="OrthoDB" id="528817at2759"/>
<dbReference type="PANTHER" id="PTHR42791">
    <property type="entry name" value="GNAT FAMILY ACETYLTRANSFERASE"/>
    <property type="match status" value="1"/>
</dbReference>
<gene>
    <name evidence="2" type="ORF">CHLRE_06g278108v5</name>
</gene>
<dbReference type="InterPro" id="IPR052523">
    <property type="entry name" value="Trichothecene_AcTrans"/>
</dbReference>
<protein>
    <submittedName>
        <fullName evidence="2">Uncharacterized protein</fullName>
    </submittedName>
</protein>
<organism evidence="2 3">
    <name type="scientific">Chlamydomonas reinhardtii</name>
    <name type="common">Chlamydomonas smithii</name>
    <dbReference type="NCBI Taxonomy" id="3055"/>
    <lineage>
        <taxon>Eukaryota</taxon>
        <taxon>Viridiplantae</taxon>
        <taxon>Chlorophyta</taxon>
        <taxon>core chlorophytes</taxon>
        <taxon>Chlorophyceae</taxon>
        <taxon>CS clade</taxon>
        <taxon>Chlamydomonadales</taxon>
        <taxon>Chlamydomonadaceae</taxon>
        <taxon>Chlamydomonas</taxon>
    </lineage>
</organism>
<dbReference type="InterPro" id="IPR000182">
    <property type="entry name" value="GNAT_dom"/>
</dbReference>
<dbReference type="EMBL" id="CM008967">
    <property type="protein sequence ID" value="PNW82215.1"/>
    <property type="molecule type" value="Genomic_DNA"/>
</dbReference>
<dbReference type="AlphaFoldDB" id="A8J971"/>
<evidence type="ECO:0000256" key="1">
    <source>
        <dbReference type="SAM" id="MobiDB-lite"/>
    </source>
</evidence>
<dbReference type="Pfam" id="PF00583">
    <property type="entry name" value="Acetyltransf_1"/>
    <property type="match status" value="1"/>
</dbReference>
<feature type="region of interest" description="Disordered" evidence="1">
    <location>
        <begin position="304"/>
        <end position="337"/>
    </location>
</feature>
<dbReference type="InParanoid" id="A8J971"/>
<reference evidence="2 3" key="1">
    <citation type="journal article" date="2007" name="Science">
        <title>The Chlamydomonas genome reveals the evolution of key animal and plant functions.</title>
        <authorList>
            <person name="Merchant S.S."/>
            <person name="Prochnik S.E."/>
            <person name="Vallon O."/>
            <person name="Harris E.H."/>
            <person name="Karpowicz S.J."/>
            <person name="Witman G.B."/>
            <person name="Terry A."/>
            <person name="Salamov A."/>
            <person name="Fritz-Laylin L.K."/>
            <person name="Marechal-Drouard L."/>
            <person name="Marshall W.F."/>
            <person name="Qu L.H."/>
            <person name="Nelson D.R."/>
            <person name="Sanderfoot A.A."/>
            <person name="Spalding M.H."/>
            <person name="Kapitonov V.V."/>
            <person name="Ren Q."/>
            <person name="Ferris P."/>
            <person name="Lindquist E."/>
            <person name="Shapiro H."/>
            <person name="Lucas S.M."/>
            <person name="Grimwood J."/>
            <person name="Schmutz J."/>
            <person name="Cardol P."/>
            <person name="Cerutti H."/>
            <person name="Chanfreau G."/>
            <person name="Chen C.L."/>
            <person name="Cognat V."/>
            <person name="Croft M.T."/>
            <person name="Dent R."/>
            <person name="Dutcher S."/>
            <person name="Fernandez E."/>
            <person name="Fukuzawa H."/>
            <person name="Gonzalez-Ballester D."/>
            <person name="Gonzalez-Halphen D."/>
            <person name="Hallmann A."/>
            <person name="Hanikenne M."/>
            <person name="Hippler M."/>
            <person name="Inwood W."/>
            <person name="Jabbari K."/>
            <person name="Kalanon M."/>
            <person name="Kuras R."/>
            <person name="Lefebvre P.A."/>
            <person name="Lemaire S.D."/>
            <person name="Lobanov A.V."/>
            <person name="Lohr M."/>
            <person name="Manuell A."/>
            <person name="Meier I."/>
            <person name="Mets L."/>
            <person name="Mittag M."/>
            <person name="Mittelmeier T."/>
            <person name="Moroney J.V."/>
            <person name="Moseley J."/>
            <person name="Napoli C."/>
            <person name="Nedelcu A.M."/>
            <person name="Niyogi K."/>
            <person name="Novoselov S.V."/>
            <person name="Paulsen I.T."/>
            <person name="Pazour G."/>
            <person name="Purton S."/>
            <person name="Ral J.P."/>
            <person name="Riano-Pachon D.M."/>
            <person name="Riekhof W."/>
            <person name="Rymarquis L."/>
            <person name="Schroda M."/>
            <person name="Stern D."/>
            <person name="Umen J."/>
            <person name="Willows R."/>
            <person name="Wilson N."/>
            <person name="Zimmer S.L."/>
            <person name="Allmer J."/>
            <person name="Balk J."/>
            <person name="Bisova K."/>
            <person name="Chen C.J."/>
            <person name="Elias M."/>
            <person name="Gendler K."/>
            <person name="Hauser C."/>
            <person name="Lamb M.R."/>
            <person name="Ledford H."/>
            <person name="Long J.C."/>
            <person name="Minagawa J."/>
            <person name="Page M.D."/>
            <person name="Pan J."/>
            <person name="Pootakham W."/>
            <person name="Roje S."/>
            <person name="Rose A."/>
            <person name="Stahlberg E."/>
            <person name="Terauchi A.M."/>
            <person name="Yang P."/>
            <person name="Ball S."/>
            <person name="Bowler C."/>
            <person name="Dieckmann C.L."/>
            <person name="Gladyshev V.N."/>
            <person name="Green P."/>
            <person name="Jorgensen R."/>
            <person name="Mayfield S."/>
            <person name="Mueller-Roeber B."/>
            <person name="Rajamani S."/>
            <person name="Sayre R.T."/>
            <person name="Brokstein P."/>
            <person name="Dubchak I."/>
            <person name="Goodstein D."/>
            <person name="Hornick L."/>
            <person name="Huang Y.W."/>
            <person name="Jhaveri J."/>
            <person name="Luo Y."/>
            <person name="Martinez D."/>
            <person name="Ngau W.C."/>
            <person name="Otillar B."/>
            <person name="Poliakov A."/>
            <person name="Porter A."/>
            <person name="Szajkowski L."/>
            <person name="Werner G."/>
            <person name="Zhou K."/>
            <person name="Grigoriev I.V."/>
            <person name="Rokhsar D.S."/>
            <person name="Grossman A.R."/>
        </authorList>
    </citation>
    <scope>NUCLEOTIDE SEQUENCE [LARGE SCALE GENOMIC DNA]</scope>
    <source>
        <strain evidence="3">CC-503</strain>
    </source>
</reference>
<dbReference type="SUPFAM" id="SSF55729">
    <property type="entry name" value="Acyl-CoA N-acyltransferases (Nat)"/>
    <property type="match status" value="1"/>
</dbReference>
<dbReference type="ExpressionAtlas" id="A8J971">
    <property type="expression patterns" value="baseline and differential"/>
</dbReference>
<name>A8J971_CHLRE</name>
<dbReference type="KEGG" id="cre:CHLRE_06g278108v5"/>
<feature type="compositionally biased region" description="Low complexity" evidence="1">
    <location>
        <begin position="304"/>
        <end position="327"/>
    </location>
</feature>